<reference evidence="3 4" key="1">
    <citation type="journal article" date="2018" name="Science">
        <title>The opium poppy genome and morphinan production.</title>
        <authorList>
            <person name="Guo L."/>
            <person name="Winzer T."/>
            <person name="Yang X."/>
            <person name="Li Y."/>
            <person name="Ning Z."/>
            <person name="He Z."/>
            <person name="Teodor R."/>
            <person name="Lu Y."/>
            <person name="Bowser T.A."/>
            <person name="Graham I.A."/>
            <person name="Ye K."/>
        </authorList>
    </citation>
    <scope>NUCLEOTIDE SEQUENCE [LARGE SCALE GENOMIC DNA]</scope>
    <source>
        <strain evidence="4">cv. HN1</strain>
        <tissue evidence="3">Leaves</tissue>
    </source>
</reference>
<dbReference type="STRING" id="3469.A0A4Y7ILW7"/>
<dbReference type="Gene3D" id="4.10.320.10">
    <property type="entry name" value="E3-binding domain"/>
    <property type="match status" value="1"/>
</dbReference>
<dbReference type="EMBL" id="CM010716">
    <property type="protein sequence ID" value="RZC49883.1"/>
    <property type="molecule type" value="Genomic_DNA"/>
</dbReference>
<dbReference type="Gramene" id="RZC49883">
    <property type="protein sequence ID" value="RZC49883"/>
    <property type="gene ID" value="C5167_018317"/>
</dbReference>
<evidence type="ECO:0000259" key="2">
    <source>
        <dbReference type="Pfam" id="PF00198"/>
    </source>
</evidence>
<dbReference type="GO" id="GO:0004742">
    <property type="term" value="F:dihydrolipoyllysine-residue acetyltransferase activity"/>
    <property type="evidence" value="ECO:0007669"/>
    <property type="project" value="TreeGrafter"/>
</dbReference>
<dbReference type="GO" id="GO:0045254">
    <property type="term" value="C:pyruvate dehydrogenase complex"/>
    <property type="evidence" value="ECO:0007669"/>
    <property type="project" value="InterPro"/>
</dbReference>
<dbReference type="Proteomes" id="UP000316621">
    <property type="component" value="Chromosome 2"/>
</dbReference>
<dbReference type="InterPro" id="IPR036625">
    <property type="entry name" value="E3-bd_dom_sf"/>
</dbReference>
<evidence type="ECO:0000256" key="1">
    <source>
        <dbReference type="SAM" id="MobiDB-lite"/>
    </source>
</evidence>
<name>A0A4Y7ILW7_PAPSO</name>
<dbReference type="PANTHER" id="PTHR23151:SF90">
    <property type="entry name" value="DIHYDROLIPOYLLYSINE-RESIDUE ACETYLTRANSFERASE COMPONENT OF PYRUVATE DEHYDROGENASE COMPLEX, MITOCHONDRIAL-RELATED"/>
    <property type="match status" value="1"/>
</dbReference>
<keyword evidence="4" id="KW-1185">Reference proteome</keyword>
<dbReference type="InterPro" id="IPR001078">
    <property type="entry name" value="2-oxoacid_DH_actylTfrase"/>
</dbReference>
<gene>
    <name evidence="3" type="ORF">C5167_018317</name>
</gene>
<dbReference type="InterPro" id="IPR023213">
    <property type="entry name" value="CAT-like_dom_sf"/>
</dbReference>
<evidence type="ECO:0000313" key="4">
    <source>
        <dbReference type="Proteomes" id="UP000316621"/>
    </source>
</evidence>
<feature type="compositionally biased region" description="Low complexity" evidence="1">
    <location>
        <begin position="40"/>
        <end position="54"/>
    </location>
</feature>
<organism evidence="3 4">
    <name type="scientific">Papaver somniferum</name>
    <name type="common">Opium poppy</name>
    <dbReference type="NCBI Taxonomy" id="3469"/>
    <lineage>
        <taxon>Eukaryota</taxon>
        <taxon>Viridiplantae</taxon>
        <taxon>Streptophyta</taxon>
        <taxon>Embryophyta</taxon>
        <taxon>Tracheophyta</taxon>
        <taxon>Spermatophyta</taxon>
        <taxon>Magnoliopsida</taxon>
        <taxon>Ranunculales</taxon>
        <taxon>Papaveraceae</taxon>
        <taxon>Papaveroideae</taxon>
        <taxon>Papaver</taxon>
    </lineage>
</organism>
<dbReference type="GO" id="GO:0006086">
    <property type="term" value="P:pyruvate decarboxylation to acetyl-CoA"/>
    <property type="evidence" value="ECO:0007669"/>
    <property type="project" value="InterPro"/>
</dbReference>
<dbReference type="Pfam" id="PF00198">
    <property type="entry name" value="2-oxoacid_dh"/>
    <property type="match status" value="1"/>
</dbReference>
<dbReference type="Gene3D" id="3.30.559.10">
    <property type="entry name" value="Chloramphenicol acetyltransferase-like domain"/>
    <property type="match status" value="1"/>
</dbReference>
<dbReference type="PANTHER" id="PTHR23151">
    <property type="entry name" value="DIHYDROLIPOAMIDE ACETYL/SUCCINYL-TRANSFERASE-RELATED"/>
    <property type="match status" value="1"/>
</dbReference>
<protein>
    <recommendedName>
        <fullName evidence="2">2-oxoacid dehydrogenase acyltransferase catalytic domain-containing protein</fullName>
    </recommendedName>
</protein>
<dbReference type="InterPro" id="IPR045257">
    <property type="entry name" value="E2/Pdx1"/>
</dbReference>
<accession>A0A4Y7ILW7</accession>
<feature type="domain" description="2-oxoacid dehydrogenase acyltransferase catalytic" evidence="2">
    <location>
        <begin position="103"/>
        <end position="180"/>
    </location>
</feature>
<dbReference type="SUPFAM" id="SSF52777">
    <property type="entry name" value="CoA-dependent acyltransferases"/>
    <property type="match status" value="1"/>
</dbReference>
<feature type="region of interest" description="Disordered" evidence="1">
    <location>
        <begin position="38"/>
        <end position="78"/>
    </location>
</feature>
<proteinExistence type="predicted"/>
<dbReference type="AlphaFoldDB" id="A0A4Y7ILW7"/>
<evidence type="ECO:0000313" key="3">
    <source>
        <dbReference type="EMBL" id="RZC49883.1"/>
    </source>
</evidence>
<sequence length="286" mass="31581">MVVVQKEEDRKHLGTRGQYKGVIAITVEEEDDIVKFSDYKASSTSSSGGAKSSPEPSPPKKRRSLVKGTGPDGSIVKDDIDDYLASKASAPKDKATTQASNLDYTELPHTQITKITASHLLQSKQTIPHYYLTADSCVDKLMELRSKFNFVQEDSGGKHISVNDLVVKAAALALRKVPQCSKPSSDGSGRRIREVALKRWLTIAPVAPTTLWLTMSESWDMDNGENIVVAGKKKKEACKHDGRFPEVGANKYKEIFRNMWEKQSIPYYNTDDSKAGGNFGPLLDDE</sequence>